<dbReference type="AlphaFoldDB" id="A0A9P0C6F9"/>
<feature type="compositionally biased region" description="Low complexity" evidence="1">
    <location>
        <begin position="311"/>
        <end position="326"/>
    </location>
</feature>
<name>A0A9P0C6F9_BEMTA</name>
<protein>
    <submittedName>
        <fullName evidence="3">Uncharacterized protein</fullName>
    </submittedName>
</protein>
<reference evidence="3" key="1">
    <citation type="submission" date="2021-12" db="EMBL/GenBank/DDBJ databases">
        <authorList>
            <person name="King R."/>
        </authorList>
    </citation>
    <scope>NUCLEOTIDE SEQUENCE</scope>
</reference>
<evidence type="ECO:0000313" key="4">
    <source>
        <dbReference type="Proteomes" id="UP001152759"/>
    </source>
</evidence>
<evidence type="ECO:0000313" key="3">
    <source>
        <dbReference type="EMBL" id="CAH0762123.1"/>
    </source>
</evidence>
<feature type="compositionally biased region" description="Polar residues" evidence="1">
    <location>
        <begin position="336"/>
        <end position="351"/>
    </location>
</feature>
<evidence type="ECO:0000256" key="2">
    <source>
        <dbReference type="SAM" id="SignalP"/>
    </source>
</evidence>
<gene>
    <name evidence="3" type="ORF">BEMITA_LOCUS2291</name>
</gene>
<feature type="region of interest" description="Disordered" evidence="1">
    <location>
        <begin position="307"/>
        <end position="361"/>
    </location>
</feature>
<keyword evidence="2" id="KW-0732">Signal</keyword>
<organism evidence="3 4">
    <name type="scientific">Bemisia tabaci</name>
    <name type="common">Sweetpotato whitefly</name>
    <name type="synonym">Aleurodes tabaci</name>
    <dbReference type="NCBI Taxonomy" id="7038"/>
    <lineage>
        <taxon>Eukaryota</taxon>
        <taxon>Metazoa</taxon>
        <taxon>Ecdysozoa</taxon>
        <taxon>Arthropoda</taxon>
        <taxon>Hexapoda</taxon>
        <taxon>Insecta</taxon>
        <taxon>Pterygota</taxon>
        <taxon>Neoptera</taxon>
        <taxon>Paraneoptera</taxon>
        <taxon>Hemiptera</taxon>
        <taxon>Sternorrhyncha</taxon>
        <taxon>Aleyrodoidea</taxon>
        <taxon>Aleyrodidae</taxon>
        <taxon>Aleyrodinae</taxon>
        <taxon>Bemisia</taxon>
    </lineage>
</organism>
<dbReference type="EMBL" id="OU963871">
    <property type="protein sequence ID" value="CAH0762123.1"/>
    <property type="molecule type" value="Genomic_DNA"/>
</dbReference>
<sequence>MKFAEALAMALWLSLFAQIRCDYFIEIAKQDSEKVKHELGSDSESEIAGGPYVCKTVTYTGKPNVKYVEECKSIRKEATTYVEEKKKRHSRTGKAVRKVQLLSHVFRQDAMRQYLHANFIMIGEAQLRDHQWLKLDGISVKKAPSVILVGYHQSTLDSPRFLPKDTCDTTADLANSPVFEGYLPEDEERRDDHIRALTGLFCCSDVPSCYPNYEHVLKKGYLSALWYIMNTALTNAREFVVDTQVEAGAINQGTLERYKSFSYDAEKATEVKGGGAKDGKKLSKSESTGTAKRGWYAVTKSFRKSLKRRWGGSSKGSPVGSPTSSPLRSGYVSPARSGSASPTLSRAQSESFGDVDIGSDLGPEARTKEEEALMAKKQRKAQLETVIKILLNTMIDPCILLSSKFPAAETELKSHCQLYCEFLRTAAILFKATKTSCGELRSNFGRCSQSNKACLCSIKSPKTLADTLKGSNKKVDFVWKEVKMSFCDNALRNNLTPISQCV</sequence>
<accession>A0A9P0C6F9</accession>
<dbReference type="Proteomes" id="UP001152759">
    <property type="component" value="Chromosome 10"/>
</dbReference>
<keyword evidence="4" id="KW-1185">Reference proteome</keyword>
<evidence type="ECO:0000256" key="1">
    <source>
        <dbReference type="SAM" id="MobiDB-lite"/>
    </source>
</evidence>
<feature type="signal peptide" evidence="2">
    <location>
        <begin position="1"/>
        <end position="21"/>
    </location>
</feature>
<proteinExistence type="predicted"/>
<feature type="chain" id="PRO_5040323467" evidence="2">
    <location>
        <begin position="22"/>
        <end position="502"/>
    </location>
</feature>